<feature type="chain" id="PRO_5037160260" evidence="1">
    <location>
        <begin position="24"/>
        <end position="322"/>
    </location>
</feature>
<dbReference type="PANTHER" id="PTHR42941">
    <property type="entry name" value="SLL1037 PROTEIN"/>
    <property type="match status" value="1"/>
</dbReference>
<dbReference type="Gene3D" id="3.40.190.10">
    <property type="entry name" value="Periplasmic binding protein-like II"/>
    <property type="match status" value="2"/>
</dbReference>
<dbReference type="EMBL" id="BMKN01000001">
    <property type="protein sequence ID" value="GGE45436.1"/>
    <property type="molecule type" value="Genomic_DNA"/>
</dbReference>
<sequence length="322" mass="33585">MNELKTLTIAGLMGLGLAASANAQVVTMATGAQGSLAYNSGQAVARVANDEGITVRTQPLVGYMALIQAGEVDFGFANGVEVGFAYTGTGNFDREHPNVRLVGTMFNLTTGIMAPCDLGLSSVSDLAGKTDLRIASEYTSSTIIPYYISGALATGGLSYDDFKNVPVSSFVAGINALGDGLVDIALVSLNAGAGQQASVKLKDRGGLCYISLNDSDEAEAAFKEFLAAGSIASLPQNEKINGLGQSGANLMRIPWMLLTSADVSDDLVYDLVKAVAENKEKLVDAFPLFRSANAEKMAPANETPYHPGALRYYEEAGISVGQ</sequence>
<dbReference type="AlphaFoldDB" id="A0A917AEG7"/>
<reference evidence="2" key="1">
    <citation type="journal article" date="2014" name="Int. J. Syst. Evol. Microbiol.">
        <title>Complete genome sequence of Corynebacterium casei LMG S-19264T (=DSM 44701T), isolated from a smear-ripened cheese.</title>
        <authorList>
            <consortium name="US DOE Joint Genome Institute (JGI-PGF)"/>
            <person name="Walter F."/>
            <person name="Albersmeier A."/>
            <person name="Kalinowski J."/>
            <person name="Ruckert C."/>
        </authorList>
    </citation>
    <scope>NUCLEOTIDE SEQUENCE</scope>
    <source>
        <strain evidence="2">CGMCC 1.16012</strain>
    </source>
</reference>
<keyword evidence="1" id="KW-0732">Signal</keyword>
<reference evidence="2" key="2">
    <citation type="submission" date="2020-09" db="EMBL/GenBank/DDBJ databases">
        <authorList>
            <person name="Sun Q."/>
            <person name="Zhou Y."/>
        </authorList>
    </citation>
    <scope>NUCLEOTIDE SEQUENCE</scope>
    <source>
        <strain evidence="2">CGMCC 1.16012</strain>
    </source>
</reference>
<keyword evidence="3" id="KW-1185">Reference proteome</keyword>
<accession>A0A917AEG7</accession>
<dbReference type="PANTHER" id="PTHR42941:SF1">
    <property type="entry name" value="SLL1037 PROTEIN"/>
    <property type="match status" value="1"/>
</dbReference>
<comment type="caution">
    <text evidence="2">The sequence shown here is derived from an EMBL/GenBank/DDBJ whole genome shotgun (WGS) entry which is preliminary data.</text>
</comment>
<dbReference type="NCBIfam" id="TIGR02122">
    <property type="entry name" value="TRAP_TAXI"/>
    <property type="match status" value="1"/>
</dbReference>
<dbReference type="Proteomes" id="UP000606730">
    <property type="component" value="Unassembled WGS sequence"/>
</dbReference>
<dbReference type="RefSeq" id="WP_095596033.1">
    <property type="nucleotide sequence ID" value="NZ_BMKN01000001.1"/>
</dbReference>
<evidence type="ECO:0000313" key="2">
    <source>
        <dbReference type="EMBL" id="GGE45436.1"/>
    </source>
</evidence>
<name>A0A917AEG7_9RHOB</name>
<organism evidence="2 3">
    <name type="scientific">Actibacterium pelagium</name>
    <dbReference type="NCBI Taxonomy" id="2029103"/>
    <lineage>
        <taxon>Bacteria</taxon>
        <taxon>Pseudomonadati</taxon>
        <taxon>Pseudomonadota</taxon>
        <taxon>Alphaproteobacteria</taxon>
        <taxon>Rhodobacterales</taxon>
        <taxon>Roseobacteraceae</taxon>
        <taxon>Actibacterium</taxon>
    </lineage>
</organism>
<proteinExistence type="predicted"/>
<evidence type="ECO:0000313" key="3">
    <source>
        <dbReference type="Proteomes" id="UP000606730"/>
    </source>
</evidence>
<protein>
    <submittedName>
        <fullName evidence="2">C4-dicarboxylate ABC transporter</fullName>
    </submittedName>
</protein>
<dbReference type="InterPro" id="IPR011852">
    <property type="entry name" value="TRAP_TAXI"/>
</dbReference>
<dbReference type="OrthoDB" id="9776669at2"/>
<gene>
    <name evidence="2" type="ORF">GCM10011517_11290</name>
</gene>
<evidence type="ECO:0000256" key="1">
    <source>
        <dbReference type="SAM" id="SignalP"/>
    </source>
</evidence>
<dbReference type="Pfam" id="PF16868">
    <property type="entry name" value="NMT1_3"/>
    <property type="match status" value="1"/>
</dbReference>
<dbReference type="SUPFAM" id="SSF53850">
    <property type="entry name" value="Periplasmic binding protein-like II"/>
    <property type="match status" value="1"/>
</dbReference>
<feature type="signal peptide" evidence="1">
    <location>
        <begin position="1"/>
        <end position="23"/>
    </location>
</feature>